<dbReference type="SUPFAM" id="SSF55729">
    <property type="entry name" value="Acyl-CoA N-acyltransferases (Nat)"/>
    <property type="match status" value="1"/>
</dbReference>
<dbReference type="PROSITE" id="PS51186">
    <property type="entry name" value="GNAT"/>
    <property type="match status" value="1"/>
</dbReference>
<proteinExistence type="predicted"/>
<dbReference type="AlphaFoldDB" id="A0A969TU32"/>
<dbReference type="InterPro" id="IPR000182">
    <property type="entry name" value="GNAT_dom"/>
</dbReference>
<keyword evidence="3" id="KW-1185">Reference proteome</keyword>
<evidence type="ECO:0000313" key="3">
    <source>
        <dbReference type="Proteomes" id="UP000752012"/>
    </source>
</evidence>
<dbReference type="Proteomes" id="UP000752012">
    <property type="component" value="Unassembled WGS sequence"/>
</dbReference>
<accession>A0A969TU32</accession>
<reference evidence="2 3" key="1">
    <citation type="submission" date="2020-03" db="EMBL/GenBank/DDBJ databases">
        <title>Assessment of the enzymatic potential of alkaline-tolerant lipase obtained from Bacillus luteus H11 (technogenic soil) for the bioremediation of saline soils contaminated with petroleum substances.</title>
        <authorList>
            <person name="Kalwasinska A."/>
        </authorList>
    </citation>
    <scope>NUCLEOTIDE SEQUENCE [LARGE SCALE GENOMIC DNA]</scope>
    <source>
        <strain evidence="2 3">H11</strain>
    </source>
</reference>
<evidence type="ECO:0000313" key="2">
    <source>
        <dbReference type="EMBL" id="NJP36637.1"/>
    </source>
</evidence>
<sequence>MEFYEYQSPAALLRDTSVFLERQEVLHNLPLGLLRQLKWEEEQGKNPSAFLAAGFSDERAEVILLQTPPRKMIVCGTTAGLQEAVEWLHHRSLVLPGIVGCMEAADTFAEAWESIAGAKAVLTKQQIIYNITGHASMPDIPGKLTYASEDDAAIVMDWTETFALGSLRQEDLNSLEETVMREIRRNQVYFWRDPDYTPVSMAKKARDLTNGVVVNYVYTPEEYARRGYAAACVAALTERLMREGYEFCSVNTDADHQASRALYQKLGYTEAGISREYEFEQR</sequence>
<protein>
    <submittedName>
        <fullName evidence="2">GNAT family N-acetyltransferase</fullName>
    </submittedName>
</protein>
<feature type="domain" description="N-acetyltransferase" evidence="1">
    <location>
        <begin position="142"/>
        <end position="282"/>
    </location>
</feature>
<dbReference type="Pfam" id="PF00583">
    <property type="entry name" value="Acetyltransf_1"/>
    <property type="match status" value="1"/>
</dbReference>
<evidence type="ECO:0000259" key="1">
    <source>
        <dbReference type="PROSITE" id="PS51186"/>
    </source>
</evidence>
<dbReference type="Gene3D" id="3.40.630.30">
    <property type="match status" value="1"/>
</dbReference>
<dbReference type="InterPro" id="IPR016181">
    <property type="entry name" value="Acyl_CoA_acyltransferase"/>
</dbReference>
<comment type="caution">
    <text evidence="2">The sequence shown here is derived from an EMBL/GenBank/DDBJ whole genome shotgun (WGS) entry which is preliminary data.</text>
</comment>
<organism evidence="2 3">
    <name type="scientific">Alkalicoccus luteus</name>
    <dbReference type="NCBI Taxonomy" id="1237094"/>
    <lineage>
        <taxon>Bacteria</taxon>
        <taxon>Bacillati</taxon>
        <taxon>Bacillota</taxon>
        <taxon>Bacilli</taxon>
        <taxon>Bacillales</taxon>
        <taxon>Bacillaceae</taxon>
        <taxon>Alkalicoccus</taxon>
    </lineage>
</organism>
<gene>
    <name evidence="2" type="ORF">HCN83_03410</name>
</gene>
<dbReference type="GO" id="GO:0016747">
    <property type="term" value="F:acyltransferase activity, transferring groups other than amino-acyl groups"/>
    <property type="evidence" value="ECO:0007669"/>
    <property type="project" value="InterPro"/>
</dbReference>
<dbReference type="EMBL" id="JAATHJ010000003">
    <property type="protein sequence ID" value="NJP36637.1"/>
    <property type="molecule type" value="Genomic_DNA"/>
</dbReference>
<dbReference type="RefSeq" id="WP_168004921.1">
    <property type="nucleotide sequence ID" value="NZ_JAATHJ010000003.1"/>
</dbReference>
<name>A0A969TU32_9BACI</name>